<keyword evidence="3" id="KW-1185">Reference proteome</keyword>
<dbReference type="Proteomes" id="UP000595437">
    <property type="component" value="Chromosome 6"/>
</dbReference>
<evidence type="ECO:0000313" key="3">
    <source>
        <dbReference type="Proteomes" id="UP000595437"/>
    </source>
</evidence>
<sequence length="137" mass="15553">HYSIDPLLSSSKEPPALDDYVARPTTVKQSRQNARIVQELNEHHNDNLFDLPIVSAAGRNSVNIKELFESDSDRDVSVHTPRTPIIMNSSGDADTDKEESINKSKKKKKTTKKFKEDAYIFKKSLDLQRGRKKLLST</sequence>
<feature type="non-terminal residue" evidence="2">
    <location>
        <position position="1"/>
    </location>
</feature>
<name>A0A7T8HF19_CALRO</name>
<feature type="region of interest" description="Disordered" evidence="1">
    <location>
        <begin position="72"/>
        <end position="113"/>
    </location>
</feature>
<evidence type="ECO:0000313" key="2">
    <source>
        <dbReference type="EMBL" id="QQP48794.1"/>
    </source>
</evidence>
<dbReference type="EMBL" id="CP045895">
    <property type="protein sequence ID" value="QQP48794.1"/>
    <property type="molecule type" value="Genomic_DNA"/>
</dbReference>
<protein>
    <submittedName>
        <fullName evidence="2">Uncharacterized protein</fullName>
    </submittedName>
</protein>
<dbReference type="AlphaFoldDB" id="A0A7T8HF19"/>
<proteinExistence type="predicted"/>
<organism evidence="2 3">
    <name type="scientific">Caligus rogercresseyi</name>
    <name type="common">Sea louse</name>
    <dbReference type="NCBI Taxonomy" id="217165"/>
    <lineage>
        <taxon>Eukaryota</taxon>
        <taxon>Metazoa</taxon>
        <taxon>Ecdysozoa</taxon>
        <taxon>Arthropoda</taxon>
        <taxon>Crustacea</taxon>
        <taxon>Multicrustacea</taxon>
        <taxon>Hexanauplia</taxon>
        <taxon>Copepoda</taxon>
        <taxon>Siphonostomatoida</taxon>
        <taxon>Caligidae</taxon>
        <taxon>Caligus</taxon>
    </lineage>
</organism>
<evidence type="ECO:0000256" key="1">
    <source>
        <dbReference type="SAM" id="MobiDB-lite"/>
    </source>
</evidence>
<reference evidence="3" key="1">
    <citation type="submission" date="2021-01" db="EMBL/GenBank/DDBJ databases">
        <title>Caligus Genome Assembly.</title>
        <authorList>
            <person name="Gallardo-Escarate C."/>
        </authorList>
    </citation>
    <scope>NUCLEOTIDE SEQUENCE [LARGE SCALE GENOMIC DNA]</scope>
</reference>
<gene>
    <name evidence="2" type="ORF">FKW44_009220</name>
</gene>
<accession>A0A7T8HF19</accession>
<feature type="non-terminal residue" evidence="2">
    <location>
        <position position="137"/>
    </location>
</feature>
<feature type="compositionally biased region" description="Basic residues" evidence="1">
    <location>
        <begin position="103"/>
        <end position="112"/>
    </location>
</feature>